<feature type="compositionally biased region" description="Basic and acidic residues" evidence="1">
    <location>
        <begin position="198"/>
        <end position="213"/>
    </location>
</feature>
<evidence type="ECO:0000313" key="4">
    <source>
        <dbReference type="Proteomes" id="UP001303046"/>
    </source>
</evidence>
<feature type="region of interest" description="Disordered" evidence="1">
    <location>
        <begin position="278"/>
        <end position="297"/>
    </location>
</feature>
<gene>
    <name evidence="3" type="primary">Necator_chrII.g8718</name>
    <name evidence="3" type="ORF">RB195_020923</name>
</gene>
<keyword evidence="2" id="KW-0812">Transmembrane</keyword>
<evidence type="ECO:0000256" key="1">
    <source>
        <dbReference type="SAM" id="MobiDB-lite"/>
    </source>
</evidence>
<evidence type="ECO:0000313" key="3">
    <source>
        <dbReference type="EMBL" id="KAK6739148.1"/>
    </source>
</evidence>
<proteinExistence type="predicted"/>
<feature type="region of interest" description="Disordered" evidence="1">
    <location>
        <begin position="191"/>
        <end position="231"/>
    </location>
</feature>
<keyword evidence="2" id="KW-0472">Membrane</keyword>
<evidence type="ECO:0000256" key="2">
    <source>
        <dbReference type="SAM" id="Phobius"/>
    </source>
</evidence>
<keyword evidence="2" id="KW-1133">Transmembrane helix</keyword>
<dbReference type="EMBL" id="JAVFWL010000002">
    <property type="protein sequence ID" value="KAK6739148.1"/>
    <property type="molecule type" value="Genomic_DNA"/>
</dbReference>
<keyword evidence="4" id="KW-1185">Reference proteome</keyword>
<name>A0ABR1CN71_NECAM</name>
<organism evidence="3 4">
    <name type="scientific">Necator americanus</name>
    <name type="common">Human hookworm</name>
    <dbReference type="NCBI Taxonomy" id="51031"/>
    <lineage>
        <taxon>Eukaryota</taxon>
        <taxon>Metazoa</taxon>
        <taxon>Ecdysozoa</taxon>
        <taxon>Nematoda</taxon>
        <taxon>Chromadorea</taxon>
        <taxon>Rhabditida</taxon>
        <taxon>Rhabditina</taxon>
        <taxon>Rhabditomorpha</taxon>
        <taxon>Strongyloidea</taxon>
        <taxon>Ancylostomatidae</taxon>
        <taxon>Bunostominae</taxon>
        <taxon>Necator</taxon>
    </lineage>
</organism>
<protein>
    <submittedName>
        <fullName evidence="3">Uncharacterized protein</fullName>
    </submittedName>
</protein>
<feature type="compositionally biased region" description="Basic and acidic residues" evidence="1">
    <location>
        <begin position="286"/>
        <end position="297"/>
    </location>
</feature>
<sequence>MWLVLLPLMKIIARFHRDNVRLHNFSGTTKPSTVYPFSIVILLLTTVTESLEMLEENDGAVITANQKESSSLIYSTLEESEEFGTIASQEESTSTIYPTTMTIETTSAIISSSRKNYEKTNGAPTSSWTVPDRRVQLLNGDEERMPVIIVFIIAVMLVLCVASMFAYGFAFFRRNNSKIYSEPKRRRVITTSKKLKPKSKETQIAKPSKEDLKQNGQPAKHTTSQEEIKISSSSAENVNVVFDKTQTGTIVETPIQRMEKEATEGIKEETFRENSRILGLLEESETETRGNSREIIK</sequence>
<comment type="caution">
    <text evidence="3">The sequence shown here is derived from an EMBL/GenBank/DDBJ whole genome shotgun (WGS) entry which is preliminary data.</text>
</comment>
<reference evidence="3 4" key="1">
    <citation type="submission" date="2023-08" db="EMBL/GenBank/DDBJ databases">
        <title>A Necator americanus chromosomal reference genome.</title>
        <authorList>
            <person name="Ilik V."/>
            <person name="Petrzelkova K.J."/>
            <person name="Pardy F."/>
            <person name="Fuh T."/>
            <person name="Niatou-Singa F.S."/>
            <person name="Gouil Q."/>
            <person name="Baker L."/>
            <person name="Ritchie M.E."/>
            <person name="Jex A.R."/>
            <person name="Gazzola D."/>
            <person name="Li H."/>
            <person name="Toshio Fujiwara R."/>
            <person name="Zhan B."/>
            <person name="Aroian R.V."/>
            <person name="Pafco B."/>
            <person name="Schwarz E.M."/>
        </authorList>
    </citation>
    <scope>NUCLEOTIDE SEQUENCE [LARGE SCALE GENOMIC DNA]</scope>
    <source>
        <strain evidence="3 4">Aroian</strain>
        <tissue evidence="3">Whole animal</tissue>
    </source>
</reference>
<dbReference type="Proteomes" id="UP001303046">
    <property type="component" value="Unassembled WGS sequence"/>
</dbReference>
<feature type="transmembrane region" description="Helical" evidence="2">
    <location>
        <begin position="147"/>
        <end position="172"/>
    </location>
</feature>
<accession>A0ABR1CN71</accession>